<feature type="compositionally biased region" description="Low complexity" evidence="1">
    <location>
        <begin position="1"/>
        <end position="22"/>
    </location>
</feature>
<dbReference type="AlphaFoldDB" id="A0A6J4VE18"/>
<evidence type="ECO:0000313" key="2">
    <source>
        <dbReference type="EMBL" id="CAA9576036.1"/>
    </source>
</evidence>
<reference evidence="2" key="1">
    <citation type="submission" date="2020-02" db="EMBL/GenBank/DDBJ databases">
        <authorList>
            <person name="Meier V. D."/>
        </authorList>
    </citation>
    <scope>NUCLEOTIDE SEQUENCE</scope>
    <source>
        <strain evidence="2">AVDCRST_MAG87</strain>
    </source>
</reference>
<sequence>CRSGTTRTTRSSRSTGSSPSSSAWTARGHGRTQVAITGPFSMAGGQCLRG</sequence>
<name>A0A6J4VE18_9BACT</name>
<proteinExistence type="predicted"/>
<organism evidence="2">
    <name type="scientific">uncultured Thermomicrobiales bacterium</name>
    <dbReference type="NCBI Taxonomy" id="1645740"/>
    <lineage>
        <taxon>Bacteria</taxon>
        <taxon>Pseudomonadati</taxon>
        <taxon>Thermomicrobiota</taxon>
        <taxon>Thermomicrobia</taxon>
        <taxon>Thermomicrobiales</taxon>
        <taxon>environmental samples</taxon>
    </lineage>
</organism>
<feature type="region of interest" description="Disordered" evidence="1">
    <location>
        <begin position="1"/>
        <end position="50"/>
    </location>
</feature>
<evidence type="ECO:0000256" key="1">
    <source>
        <dbReference type="SAM" id="MobiDB-lite"/>
    </source>
</evidence>
<accession>A0A6J4VE18</accession>
<gene>
    <name evidence="2" type="ORF">AVDCRST_MAG87-2880</name>
</gene>
<feature type="non-terminal residue" evidence="2">
    <location>
        <position position="1"/>
    </location>
</feature>
<feature type="non-terminal residue" evidence="2">
    <location>
        <position position="50"/>
    </location>
</feature>
<protein>
    <submittedName>
        <fullName evidence="2">Uncharacterized protein</fullName>
    </submittedName>
</protein>
<dbReference type="EMBL" id="CADCWJ010000634">
    <property type="protein sequence ID" value="CAA9576036.1"/>
    <property type="molecule type" value="Genomic_DNA"/>
</dbReference>